<evidence type="ECO:0000313" key="2">
    <source>
        <dbReference type="EMBL" id="GGZ81728.1"/>
    </source>
</evidence>
<dbReference type="RefSeq" id="WP_190056945.1">
    <property type="nucleotide sequence ID" value="NZ_BMWH01000005.1"/>
</dbReference>
<reference evidence="2" key="1">
    <citation type="journal article" date="2014" name="Int. J. Syst. Evol. Microbiol.">
        <title>Complete genome sequence of Corynebacterium casei LMG S-19264T (=DSM 44701T), isolated from a smear-ripened cheese.</title>
        <authorList>
            <consortium name="US DOE Joint Genome Institute (JGI-PGF)"/>
            <person name="Walter F."/>
            <person name="Albersmeier A."/>
            <person name="Kalinowski J."/>
            <person name="Ruckert C."/>
        </authorList>
    </citation>
    <scope>NUCLEOTIDE SEQUENCE</scope>
    <source>
        <strain evidence="2">JCM 5016</strain>
    </source>
</reference>
<evidence type="ECO:0000313" key="3">
    <source>
        <dbReference type="Proteomes" id="UP000623010"/>
    </source>
</evidence>
<dbReference type="Pfam" id="PF10604">
    <property type="entry name" value="Polyketide_cyc2"/>
    <property type="match status" value="1"/>
</dbReference>
<gene>
    <name evidence="2" type="ORF">GCM10010389_19420</name>
</gene>
<comment type="caution">
    <text evidence="2">The sequence shown here is derived from an EMBL/GenBank/DDBJ whole genome shotgun (WGS) entry which is preliminary data.</text>
</comment>
<evidence type="ECO:0000256" key="1">
    <source>
        <dbReference type="SAM" id="MobiDB-lite"/>
    </source>
</evidence>
<dbReference type="Proteomes" id="UP000623010">
    <property type="component" value="Unassembled WGS sequence"/>
</dbReference>
<dbReference type="Gene3D" id="3.30.530.20">
    <property type="match status" value="2"/>
</dbReference>
<sequence>MSKPESHAVERSVTVRAPADAVHQLVVDVERWPQLIRSVAHVERTARGAASDEVRVWAVRGHDRAVSWTSYRTLDHEARTVAFRNDPPAGPTASSGGEWRVREVDGDTSELTIRHTFVLADGVPASAAAEVAAGIEEHAAVQLGELAYAAEHREELAELTLSFEDPLFIGGSAEDSYALLYRAREWPDRFPHVTRIDMTEDEHGIQFFDMDTRTSDGRAHTTRSVRICMPHHKIVYKQISLAPLLTAHTGHWLFTETPEGVIASARHTATINPDALDLLFPGATVQDARAYLRKVLSANSVSNLRFAKEYAEERAERRARERAERQARERAEHRARETARA</sequence>
<feature type="region of interest" description="Disordered" evidence="1">
    <location>
        <begin position="310"/>
        <end position="341"/>
    </location>
</feature>
<dbReference type="EMBL" id="BMWH01000005">
    <property type="protein sequence ID" value="GGZ81728.1"/>
    <property type="molecule type" value="Genomic_DNA"/>
</dbReference>
<protein>
    <submittedName>
        <fullName evidence="2">Actinorhodin polyketide synthase bifunctional cyclase/dehydratase</fullName>
    </submittedName>
</protein>
<dbReference type="CDD" id="cd08861">
    <property type="entry name" value="OtcD1_ARO-CYC_like"/>
    <property type="match status" value="2"/>
</dbReference>
<organism evidence="2 3">
    <name type="scientific">Streptomyces echinoruber</name>
    <dbReference type="NCBI Taxonomy" id="68898"/>
    <lineage>
        <taxon>Bacteria</taxon>
        <taxon>Bacillati</taxon>
        <taxon>Actinomycetota</taxon>
        <taxon>Actinomycetes</taxon>
        <taxon>Kitasatosporales</taxon>
        <taxon>Streptomycetaceae</taxon>
        <taxon>Streptomyces</taxon>
    </lineage>
</organism>
<keyword evidence="3" id="KW-1185">Reference proteome</keyword>
<reference evidence="2" key="2">
    <citation type="submission" date="2020-09" db="EMBL/GenBank/DDBJ databases">
        <authorList>
            <person name="Sun Q."/>
            <person name="Ohkuma M."/>
        </authorList>
    </citation>
    <scope>NUCLEOTIDE SEQUENCE</scope>
    <source>
        <strain evidence="2">JCM 5016</strain>
    </source>
</reference>
<proteinExistence type="predicted"/>
<dbReference type="InterPro" id="IPR019587">
    <property type="entry name" value="Polyketide_cyclase/dehydratase"/>
</dbReference>
<dbReference type="InterPro" id="IPR023393">
    <property type="entry name" value="START-like_dom_sf"/>
</dbReference>
<accession>A0A918R1T3</accession>
<dbReference type="AlphaFoldDB" id="A0A918R1T3"/>
<name>A0A918R1T3_9ACTN</name>
<dbReference type="SUPFAM" id="SSF55961">
    <property type="entry name" value="Bet v1-like"/>
    <property type="match status" value="2"/>
</dbReference>